<protein>
    <submittedName>
        <fullName evidence="2">Oxygenase MpaB family protein</fullName>
    </submittedName>
</protein>
<dbReference type="Pfam" id="PF09995">
    <property type="entry name" value="MPAB_Lcp_cat"/>
    <property type="match status" value="1"/>
</dbReference>
<evidence type="ECO:0000313" key="3">
    <source>
        <dbReference type="Proteomes" id="UP001259572"/>
    </source>
</evidence>
<dbReference type="InterPro" id="IPR018713">
    <property type="entry name" value="MPAB/Lcp_cat_dom"/>
</dbReference>
<sequence length="287" mass="31799">MLAVRQAIQRQIHDFVGFGTGVVDLDLPKGDPGLFGPGTMAWRVHADFTSMMIGGVAALLLQMLHPRALAGVWDHSDFRRDMPGRLRRTAQFVSGTTYGATGQALQLIERVRSIHDRVHGTLPDGSSYSANDPDLLTWVHVAEVSSFMRAHMRYHQPHLSKAEQDEYFAQTATIAERLGATCVPRSRPGIQAYLHSIRPELRHDSRTREVARALLDQPAPRLAAKPFGQVVLKAGIDLLPDWAAEMHGFRLGIDRHAARAGARSFGAVLRWALRDGSAIRARRRVDA</sequence>
<keyword evidence="3" id="KW-1185">Reference proteome</keyword>
<dbReference type="PANTHER" id="PTHR36151">
    <property type="entry name" value="BLR2777 PROTEIN"/>
    <property type="match status" value="1"/>
</dbReference>
<feature type="domain" description="ER-bound oxygenase mpaB/mpaB'/Rubber oxygenase catalytic" evidence="1">
    <location>
        <begin position="42"/>
        <end position="271"/>
    </location>
</feature>
<name>A0ABU3Q7E0_9SPHN</name>
<comment type="caution">
    <text evidence="2">The sequence shown here is derived from an EMBL/GenBank/DDBJ whole genome shotgun (WGS) entry which is preliminary data.</text>
</comment>
<evidence type="ECO:0000259" key="1">
    <source>
        <dbReference type="Pfam" id="PF09995"/>
    </source>
</evidence>
<proteinExistence type="predicted"/>
<evidence type="ECO:0000313" key="2">
    <source>
        <dbReference type="EMBL" id="MDT9599316.1"/>
    </source>
</evidence>
<accession>A0ABU3Q7E0</accession>
<dbReference type="EMBL" id="JAVUPU010000004">
    <property type="protein sequence ID" value="MDT9599316.1"/>
    <property type="molecule type" value="Genomic_DNA"/>
</dbReference>
<organism evidence="2 3">
    <name type="scientific">Sphingosinicella rhizophila</name>
    <dbReference type="NCBI Taxonomy" id="3050082"/>
    <lineage>
        <taxon>Bacteria</taxon>
        <taxon>Pseudomonadati</taxon>
        <taxon>Pseudomonadota</taxon>
        <taxon>Alphaproteobacteria</taxon>
        <taxon>Sphingomonadales</taxon>
        <taxon>Sphingosinicellaceae</taxon>
        <taxon>Sphingosinicella</taxon>
    </lineage>
</organism>
<dbReference type="PANTHER" id="PTHR36151:SF3">
    <property type="entry name" value="ER-BOUND OXYGENASE MPAB_MPAB'_RUBBER OXYGENASE CATALYTIC DOMAIN-CONTAINING PROTEIN"/>
    <property type="match status" value="1"/>
</dbReference>
<reference evidence="2 3" key="1">
    <citation type="submission" date="2023-05" db="EMBL/GenBank/DDBJ databases">
        <authorList>
            <person name="Guo Y."/>
        </authorList>
    </citation>
    <scope>NUCLEOTIDE SEQUENCE [LARGE SCALE GENOMIC DNA]</scope>
    <source>
        <strain evidence="2 3">GR2756</strain>
    </source>
</reference>
<gene>
    <name evidence="2" type="ORF">RQX22_10175</name>
</gene>
<dbReference type="RefSeq" id="WP_315726109.1">
    <property type="nucleotide sequence ID" value="NZ_JAVUPU010000004.1"/>
</dbReference>
<dbReference type="Proteomes" id="UP001259572">
    <property type="component" value="Unassembled WGS sequence"/>
</dbReference>